<reference evidence="2 3" key="1">
    <citation type="submission" date="2018-08" db="EMBL/GenBank/DDBJ databases">
        <title>A genome reference for cultivated species of the human gut microbiota.</title>
        <authorList>
            <person name="Zou Y."/>
            <person name="Xue W."/>
            <person name="Luo G."/>
        </authorList>
    </citation>
    <scope>NUCLEOTIDE SEQUENCE [LARGE SCALE GENOMIC DNA]</scope>
    <source>
        <strain evidence="2 3">AF37-4</strain>
    </source>
</reference>
<dbReference type="Proteomes" id="UP000283314">
    <property type="component" value="Unassembled WGS sequence"/>
</dbReference>
<name>A0A415L7S4_9FIRM</name>
<accession>A0A415L7S4</accession>
<dbReference type="GeneID" id="66467219"/>
<organism evidence="2 3">
    <name type="scientific">Eubacterium ventriosum</name>
    <dbReference type="NCBI Taxonomy" id="39496"/>
    <lineage>
        <taxon>Bacteria</taxon>
        <taxon>Bacillati</taxon>
        <taxon>Bacillota</taxon>
        <taxon>Clostridia</taxon>
        <taxon>Eubacteriales</taxon>
        <taxon>Eubacteriaceae</taxon>
        <taxon>Eubacterium</taxon>
    </lineage>
</organism>
<dbReference type="EMBL" id="QROT01000006">
    <property type="protein sequence ID" value="RHL44497.1"/>
    <property type="molecule type" value="Genomic_DNA"/>
</dbReference>
<gene>
    <name evidence="2" type="ORF">DW018_08180</name>
</gene>
<protein>
    <submittedName>
        <fullName evidence="2">Uncharacterized protein</fullName>
    </submittedName>
</protein>
<evidence type="ECO:0000313" key="2">
    <source>
        <dbReference type="EMBL" id="RHL44497.1"/>
    </source>
</evidence>
<feature type="transmembrane region" description="Helical" evidence="1">
    <location>
        <begin position="146"/>
        <end position="167"/>
    </location>
</feature>
<feature type="transmembrane region" description="Helical" evidence="1">
    <location>
        <begin position="80"/>
        <end position="107"/>
    </location>
</feature>
<feature type="transmembrane region" description="Helical" evidence="1">
    <location>
        <begin position="50"/>
        <end position="68"/>
    </location>
</feature>
<comment type="caution">
    <text evidence="2">The sequence shown here is derived from an EMBL/GenBank/DDBJ whole genome shotgun (WGS) entry which is preliminary data.</text>
</comment>
<proteinExistence type="predicted"/>
<evidence type="ECO:0000256" key="1">
    <source>
        <dbReference type="SAM" id="Phobius"/>
    </source>
</evidence>
<keyword evidence="1" id="KW-0812">Transmembrane</keyword>
<dbReference type="RefSeq" id="WP_005359837.1">
    <property type="nucleotide sequence ID" value="NZ_CABJDQ010000006.1"/>
</dbReference>
<sequence length="183" mass="21523">MPNEKEKYFKNYKLENIPDDSRKGYKRIYKYIGNYYSFDISATDIKKTKFLFLFLEIVSTLVFIFTALQKNPINTNRLCIIPALITICLWIFEYVAVGFFCFVKFPLKEEDYKRINSTFYITFICRFLLLLITSIVSFILSINFSLGVNGILIFFGYLLCSIIALFLKIQYKLLNSKLKISSN</sequence>
<keyword evidence="1" id="KW-0472">Membrane</keyword>
<feature type="transmembrane region" description="Helical" evidence="1">
    <location>
        <begin position="119"/>
        <end position="140"/>
    </location>
</feature>
<dbReference type="AlphaFoldDB" id="A0A415L7S4"/>
<evidence type="ECO:0000313" key="3">
    <source>
        <dbReference type="Proteomes" id="UP000283314"/>
    </source>
</evidence>
<keyword evidence="1" id="KW-1133">Transmembrane helix</keyword>